<dbReference type="InterPro" id="IPR008927">
    <property type="entry name" value="6-PGluconate_DH-like_C_sf"/>
</dbReference>
<dbReference type="PROSITE" id="PS51176">
    <property type="entry name" value="PDH_ADH"/>
    <property type="match status" value="1"/>
</dbReference>
<reference evidence="4 5" key="1">
    <citation type="submission" date="2020-08" db="EMBL/GenBank/DDBJ databases">
        <title>Bridging the membrane lipid divide: bacteria of the FCB group superphylum have the potential to synthesize archaeal ether lipids.</title>
        <authorList>
            <person name="Villanueva L."/>
            <person name="Von Meijenfeldt F.A.B."/>
            <person name="Westbye A.B."/>
            <person name="Yadav S."/>
            <person name="Hopmans E.C."/>
            <person name="Dutilh B.E."/>
            <person name="Sinninghe Damste J.S."/>
        </authorList>
    </citation>
    <scope>NUCLEOTIDE SEQUENCE [LARGE SCALE GENOMIC DNA]</scope>
    <source>
        <strain evidence="4">NIOZ-UU36</strain>
    </source>
</reference>
<dbReference type="Proteomes" id="UP000614469">
    <property type="component" value="Unassembled WGS sequence"/>
</dbReference>
<protein>
    <submittedName>
        <fullName evidence="4">Prephenate dehydrogenase</fullName>
    </submittedName>
</protein>
<dbReference type="Gene3D" id="3.40.50.720">
    <property type="entry name" value="NAD(P)-binding Rossmann-like Domain"/>
    <property type="match status" value="1"/>
</dbReference>
<dbReference type="InterPro" id="IPR046826">
    <property type="entry name" value="PDH_N"/>
</dbReference>
<dbReference type="Pfam" id="PF20463">
    <property type="entry name" value="PDH_C"/>
    <property type="match status" value="1"/>
</dbReference>
<dbReference type="EMBL" id="JACNJN010000220">
    <property type="protein sequence ID" value="MBC8337001.1"/>
    <property type="molecule type" value="Genomic_DNA"/>
</dbReference>
<gene>
    <name evidence="4" type="ORF">H8E29_17230</name>
</gene>
<dbReference type="Gene3D" id="1.10.3660.10">
    <property type="entry name" value="6-phosphogluconate dehydrogenase C-terminal like domain"/>
    <property type="match status" value="1"/>
</dbReference>
<proteinExistence type="inferred from homology"/>
<organism evidence="4 5">
    <name type="scientific">Candidatus Desulfolinea nitratireducens</name>
    <dbReference type="NCBI Taxonomy" id="2841698"/>
    <lineage>
        <taxon>Bacteria</taxon>
        <taxon>Bacillati</taxon>
        <taxon>Chloroflexota</taxon>
        <taxon>Anaerolineae</taxon>
        <taxon>Anaerolineales</taxon>
        <taxon>Anaerolineales incertae sedis</taxon>
        <taxon>Candidatus Desulfolinea</taxon>
    </lineage>
</organism>
<dbReference type="GO" id="GO:0004665">
    <property type="term" value="F:prephenate dehydrogenase (NADP+) activity"/>
    <property type="evidence" value="ECO:0007669"/>
    <property type="project" value="InterPro"/>
</dbReference>
<name>A0A8J6TFX4_9CHLR</name>
<evidence type="ECO:0000259" key="3">
    <source>
        <dbReference type="PROSITE" id="PS51176"/>
    </source>
</evidence>
<dbReference type="SUPFAM" id="SSF48179">
    <property type="entry name" value="6-phosphogluconate dehydrogenase C-terminal domain-like"/>
    <property type="match status" value="1"/>
</dbReference>
<feature type="domain" description="Prephenate/arogenate dehydrogenase" evidence="3">
    <location>
        <begin position="3"/>
        <end position="297"/>
    </location>
</feature>
<dbReference type="InterPro" id="IPR036291">
    <property type="entry name" value="NAD(P)-bd_dom_sf"/>
</dbReference>
<dbReference type="InterPro" id="IPR003099">
    <property type="entry name" value="Prephen_DH"/>
</dbReference>
<dbReference type="GO" id="GO:0070403">
    <property type="term" value="F:NAD+ binding"/>
    <property type="evidence" value="ECO:0007669"/>
    <property type="project" value="InterPro"/>
</dbReference>
<dbReference type="SUPFAM" id="SSF51735">
    <property type="entry name" value="NAD(P)-binding Rossmann-fold domains"/>
    <property type="match status" value="1"/>
</dbReference>
<keyword evidence="2" id="KW-0560">Oxidoreductase</keyword>
<evidence type="ECO:0000256" key="2">
    <source>
        <dbReference type="ARBA" id="ARBA00023002"/>
    </source>
</evidence>
<dbReference type="GO" id="GO:0006571">
    <property type="term" value="P:tyrosine biosynthetic process"/>
    <property type="evidence" value="ECO:0007669"/>
    <property type="project" value="InterPro"/>
</dbReference>
<dbReference type="InterPro" id="IPR046825">
    <property type="entry name" value="PDH_C"/>
</dbReference>
<dbReference type="Pfam" id="PF02153">
    <property type="entry name" value="PDH_N"/>
    <property type="match status" value="1"/>
</dbReference>
<dbReference type="GO" id="GO:0008977">
    <property type="term" value="F:prephenate dehydrogenase (NAD+) activity"/>
    <property type="evidence" value="ECO:0007669"/>
    <property type="project" value="InterPro"/>
</dbReference>
<sequence length="328" mass="35329">MSIQISIIGLGQIGASIGLALADHNKNIVRVGHDKDSATARAAKKLGAVDEIKRNLPNSVREADIIVLSLPLSEIKDTLGYIVQDLKEDAVILDTAPVKKAVQMWMQELLPAGRSYIGLVPVINPEYLHEKEFGVNAARADLFQNGVTMIAAPPNTSGETVQLAADLAQLLGSQPLFSDITEIDGLMSSIHLLPQLTAAALLNATVDHPGWNEARKLAGRPYAETTRASLHPESARSLSDAALLNGENTVRVLDGMIASLQTLKESISAEDKDALDEQLTRAEEGGLNWLDERLKAGWLFKDDKGGPSINVAGISERLFGIRQKKPRS</sequence>
<dbReference type="AlphaFoldDB" id="A0A8J6TFX4"/>
<evidence type="ECO:0000313" key="5">
    <source>
        <dbReference type="Proteomes" id="UP000614469"/>
    </source>
</evidence>
<accession>A0A8J6TFX4</accession>
<evidence type="ECO:0000256" key="1">
    <source>
        <dbReference type="ARBA" id="ARBA00007964"/>
    </source>
</evidence>
<dbReference type="PANTHER" id="PTHR21363:SF0">
    <property type="entry name" value="PREPHENATE DEHYDROGENASE [NADP(+)]"/>
    <property type="match status" value="1"/>
</dbReference>
<comment type="caution">
    <text evidence="4">The sequence shown here is derived from an EMBL/GenBank/DDBJ whole genome shotgun (WGS) entry which is preliminary data.</text>
</comment>
<dbReference type="InterPro" id="IPR050812">
    <property type="entry name" value="Preph/Arog_dehydrog"/>
</dbReference>
<comment type="similarity">
    <text evidence="1">Belongs to the prephenate/arogenate dehydrogenase family.</text>
</comment>
<dbReference type="PANTHER" id="PTHR21363">
    <property type="entry name" value="PREPHENATE DEHYDROGENASE"/>
    <property type="match status" value="1"/>
</dbReference>
<evidence type="ECO:0000313" key="4">
    <source>
        <dbReference type="EMBL" id="MBC8337001.1"/>
    </source>
</evidence>